<dbReference type="GO" id="GO:0032993">
    <property type="term" value="C:protein-DNA complex"/>
    <property type="evidence" value="ECO:0007669"/>
    <property type="project" value="TreeGrafter"/>
</dbReference>
<dbReference type="SUPFAM" id="SSF53850">
    <property type="entry name" value="Periplasmic binding protein-like II"/>
    <property type="match status" value="1"/>
</dbReference>
<accession>A0A1L1P9B8</accession>
<evidence type="ECO:0000256" key="3">
    <source>
        <dbReference type="ARBA" id="ARBA00023125"/>
    </source>
</evidence>
<dbReference type="Pfam" id="PF03466">
    <property type="entry name" value="LysR_substrate"/>
    <property type="match status" value="1"/>
</dbReference>
<evidence type="ECO:0000256" key="4">
    <source>
        <dbReference type="ARBA" id="ARBA00023163"/>
    </source>
</evidence>
<proteinExistence type="inferred from homology"/>
<evidence type="ECO:0000259" key="5">
    <source>
        <dbReference type="PROSITE" id="PS50931"/>
    </source>
</evidence>
<dbReference type="Proteomes" id="UP000028878">
    <property type="component" value="Unassembled WGS sequence"/>
</dbReference>
<keyword evidence="3" id="KW-0238">DNA-binding</keyword>
<dbReference type="PROSITE" id="PS50931">
    <property type="entry name" value="HTH_LYSR"/>
    <property type="match status" value="1"/>
</dbReference>
<gene>
    <name evidence="6" type="ORF">BN948_00834</name>
</gene>
<keyword evidence="7" id="KW-1185">Reference proteome</keyword>
<evidence type="ECO:0000313" key="7">
    <source>
        <dbReference type="Proteomes" id="UP000028878"/>
    </source>
</evidence>
<dbReference type="InterPro" id="IPR036388">
    <property type="entry name" value="WH-like_DNA-bd_sf"/>
</dbReference>
<dbReference type="PANTHER" id="PTHR30346">
    <property type="entry name" value="TRANSCRIPTIONAL DUAL REGULATOR HCAR-RELATED"/>
    <property type="match status" value="1"/>
</dbReference>
<dbReference type="InterPro" id="IPR036390">
    <property type="entry name" value="WH_DNA-bd_sf"/>
</dbReference>
<dbReference type="Pfam" id="PF00126">
    <property type="entry name" value="HTH_1"/>
    <property type="match status" value="1"/>
</dbReference>
<keyword evidence="2" id="KW-0805">Transcription regulation</keyword>
<dbReference type="RefSeq" id="WP_009519087.1">
    <property type="nucleotide sequence ID" value="NZ_CCAE010000004.1"/>
</dbReference>
<evidence type="ECO:0000256" key="2">
    <source>
        <dbReference type="ARBA" id="ARBA00023015"/>
    </source>
</evidence>
<dbReference type="Gene3D" id="1.10.10.10">
    <property type="entry name" value="Winged helix-like DNA-binding domain superfamily/Winged helix DNA-binding domain"/>
    <property type="match status" value="1"/>
</dbReference>
<dbReference type="InterPro" id="IPR005119">
    <property type="entry name" value="LysR_subst-bd"/>
</dbReference>
<dbReference type="PRINTS" id="PR00039">
    <property type="entry name" value="HTHLYSR"/>
</dbReference>
<name>A0A1L1P9B8_HYDIT</name>
<dbReference type="InterPro" id="IPR000847">
    <property type="entry name" value="LysR_HTH_N"/>
</dbReference>
<feature type="domain" description="HTH lysR-type" evidence="5">
    <location>
        <begin position="11"/>
        <end position="67"/>
    </location>
</feature>
<dbReference type="PANTHER" id="PTHR30346:SF0">
    <property type="entry name" value="HCA OPERON TRANSCRIPTIONAL ACTIVATOR HCAR"/>
    <property type="match status" value="1"/>
</dbReference>
<evidence type="ECO:0000313" key="6">
    <source>
        <dbReference type="EMBL" id="CDN86432.1"/>
    </source>
</evidence>
<evidence type="ECO:0000256" key="1">
    <source>
        <dbReference type="ARBA" id="ARBA00009437"/>
    </source>
</evidence>
<dbReference type="GO" id="GO:0003677">
    <property type="term" value="F:DNA binding"/>
    <property type="evidence" value="ECO:0007669"/>
    <property type="project" value="UniProtKB-KW"/>
</dbReference>
<protein>
    <submittedName>
        <fullName evidence="6">LysR family transcriptional regulator</fullName>
    </submittedName>
</protein>
<comment type="similarity">
    <text evidence="1">Belongs to the LysR transcriptional regulatory family.</text>
</comment>
<dbReference type="FunFam" id="1.10.10.10:FF:000001">
    <property type="entry name" value="LysR family transcriptional regulator"/>
    <property type="match status" value="1"/>
</dbReference>
<keyword evidence="4" id="KW-0804">Transcription</keyword>
<reference evidence="7" key="2">
    <citation type="submission" date="2014-11" db="EMBL/GenBank/DDBJ databases">
        <title>Draft genome sequence of Hydrogenophaga intermedia S1.</title>
        <authorList>
            <person name="Gan H.M."/>
            <person name="Chew T.H."/>
            <person name="Stolz A."/>
        </authorList>
    </citation>
    <scope>NUCLEOTIDE SEQUENCE [LARGE SCALE GENOMIC DNA]</scope>
    <source>
        <strain evidence="7">S1</strain>
    </source>
</reference>
<sequence length="306" mass="33768">MNKGLNPQRGEWRQWRQFAVLAEELHFGRAAARLHLTQPALTQAIASLEAALDVRLFERSRRQVALSAAGEALLPEVRELLRRAEALPALARSAAQGESGRLRIAFVSTVGFSLLPPWVRAFRERWPRVELELIEATGDVQRELIARGDVDAGFVLHAPGDSAPGLQHLALVTEPMVLALPEAHPLAARARLSLAAVAHEPLVMFPRRILPEVFDELVRLYRAAGHEPRVAQEAIQMQTIVNLVSAGLGLAWVPQSVRQFQRPGVVYRPVGLPRGEAVPRCETSLVWRDAALSPALQRFVDAGRSQ</sequence>
<reference evidence="7" key="1">
    <citation type="submission" date="2014-02" db="EMBL/GenBank/DDBJ databases">
        <authorList>
            <person name="Gan H."/>
        </authorList>
    </citation>
    <scope>NUCLEOTIDE SEQUENCE [LARGE SCALE GENOMIC DNA]</scope>
    <source>
        <strain evidence="7">S1</strain>
    </source>
</reference>
<dbReference type="EMBL" id="CCAE010000004">
    <property type="protein sequence ID" value="CDN86432.1"/>
    <property type="molecule type" value="Genomic_DNA"/>
</dbReference>
<dbReference type="GO" id="GO:0003700">
    <property type="term" value="F:DNA-binding transcription factor activity"/>
    <property type="evidence" value="ECO:0007669"/>
    <property type="project" value="InterPro"/>
</dbReference>
<dbReference type="Gene3D" id="3.40.190.10">
    <property type="entry name" value="Periplasmic binding protein-like II"/>
    <property type="match status" value="2"/>
</dbReference>
<organism evidence="6 7">
    <name type="scientific">Hydrogenophaga intermedia</name>
    <dbReference type="NCBI Taxonomy" id="65786"/>
    <lineage>
        <taxon>Bacteria</taxon>
        <taxon>Pseudomonadati</taxon>
        <taxon>Pseudomonadota</taxon>
        <taxon>Betaproteobacteria</taxon>
        <taxon>Burkholderiales</taxon>
        <taxon>Comamonadaceae</taxon>
        <taxon>Hydrogenophaga</taxon>
    </lineage>
</organism>
<dbReference type="AlphaFoldDB" id="A0A1L1P9B8"/>
<dbReference type="SUPFAM" id="SSF46785">
    <property type="entry name" value="Winged helix' DNA-binding domain"/>
    <property type="match status" value="1"/>
</dbReference>